<feature type="compositionally biased region" description="Basic residues" evidence="1">
    <location>
        <begin position="708"/>
        <end position="718"/>
    </location>
</feature>
<dbReference type="EMBL" id="VSWC01000016">
    <property type="protein sequence ID" value="KAA1111568.1"/>
    <property type="molecule type" value="Genomic_DNA"/>
</dbReference>
<feature type="compositionally biased region" description="Polar residues" evidence="1">
    <location>
        <begin position="344"/>
        <end position="353"/>
    </location>
</feature>
<feature type="region of interest" description="Disordered" evidence="1">
    <location>
        <begin position="699"/>
        <end position="730"/>
    </location>
</feature>
<feature type="compositionally biased region" description="Basic and acidic residues" evidence="1">
    <location>
        <begin position="583"/>
        <end position="613"/>
    </location>
</feature>
<feature type="compositionally biased region" description="Polar residues" evidence="1">
    <location>
        <begin position="428"/>
        <end position="446"/>
    </location>
</feature>
<sequence>MKYSLQDVPQALAISIGIGLMMNLNNRPLTVLGSFRPNELVPQPHRDPPFVIGQPAPFPVMAQPILGPAPLLGYGQPAIYPQTVPGHSGWIAYAPVGLSENYPTVQLTGTTYNSIVPQASHEPSGIGANYHSVHPVPVAGVGHRPVPVTVSGYLVPVVRYPQVPVARFGYPSAHQIGPLQIAQPISIPGTQLNHQLRHGSTIQPFFVPTTPHGNPPRQPTGTSVYHPRGQTFYSEARKEKGESSQGASGGEGPKKHLTYSELPAEDGSRSAQLKEADIKTQSEAPTQELVGLTSLQTQGPVDSPSTTKKAKGQSASPTTSESRDTGTTKSSEVASAEGIDNSKKQSIFRSPPSTDLGKLTKPRTVNQLVPGKSIQILKKDNGSNRNHKHELKKNENPVINEKESKRITHEYQPNCNQLQEKQIDQDQENINSATGEDIILNSSLSKQPKELPEIQHIANSDKRKTDEENENLNMDNQTQSKDLNVISSDWRSPGMESNSKETNPKNAAEGGDNREHETGNSRPVEEKGEKAEEMGTEKLSSLGISRKENETKSKSNWQLKKQKKRVRLPPHSRVARFEKDLKGNKQITEREEIENKKSLTKQSEKNFNEKGQGKEVISTADLFQAKKGIGENELGDKIFIPKMDKFDSSENMKDKLHQKLQSDISIDHYPLQEEMGEKPIGKQNIEGKLSANFEDKHKNTSVQTVSNKNKKKHLKKKKMPEQMEHSTEREILNSGKEVESNGPEYKVEEAAKIQANNILNQNESMSPSTISQLLEKHMEKYENRIVIDETSNSGSKAKSIENLKHSIRQIYSLLFARVFGESEAGENVDLQEMIKRLDSKKQIFTSYKFLIQDVKTINQIWKKKPVRLWTSYQLDLDFMNYLSHHLRIKDKEIENIKLEKMEIGLFKMILFFTAKNKTKEKAIETMIKIYDCMCQELDEREAYRRILTLSKQLAQMIMENLKKKFYNSIKLSPGILVDSRAIEYERGFDLFGFHGLNDEPNLEPKMKKELSGFYVHTDPLYASEPSKHDTKFKTFASILGFQQYTQRSSPRVHFPPHEFSEFISNSNYMKLIESKDFRKALDSNGLSLNRVLTVVLILGLEEEDWDEDLAVEKFYYMAKILYKVMYPHPYYNALPWSKTPERKFLEEQYGEKYMIHFGIFLDGLRQLPNQRIKNASRAAYLQLLNPLDQAFFEMDTDLGHHEYYKQADTIAKRKEFRPELKDLDTLLPSELIERLQKLEED</sequence>
<feature type="compositionally biased region" description="Basic and acidic residues" evidence="1">
    <location>
        <begin position="392"/>
        <end position="407"/>
    </location>
</feature>
<feature type="compositionally biased region" description="Basic residues" evidence="1">
    <location>
        <begin position="560"/>
        <end position="571"/>
    </location>
</feature>
<feature type="compositionally biased region" description="Basic and acidic residues" evidence="1">
    <location>
        <begin position="447"/>
        <end position="466"/>
    </location>
</feature>
<feature type="compositionally biased region" description="Polar residues" evidence="1">
    <location>
        <begin position="471"/>
        <end position="497"/>
    </location>
</feature>
<feature type="compositionally biased region" description="Basic and acidic residues" evidence="1">
    <location>
        <begin position="511"/>
        <end position="536"/>
    </location>
</feature>
<dbReference type="OrthoDB" id="2507730at2759"/>
<organism evidence="2 3">
    <name type="scientific">Puccinia graminis f. sp. tritici</name>
    <dbReference type="NCBI Taxonomy" id="56615"/>
    <lineage>
        <taxon>Eukaryota</taxon>
        <taxon>Fungi</taxon>
        <taxon>Dikarya</taxon>
        <taxon>Basidiomycota</taxon>
        <taxon>Pucciniomycotina</taxon>
        <taxon>Pucciniomycetes</taxon>
        <taxon>Pucciniales</taxon>
        <taxon>Pucciniaceae</taxon>
        <taxon>Puccinia</taxon>
    </lineage>
</organism>
<accession>A0A5B0QEF2</accession>
<feature type="compositionally biased region" description="Basic and acidic residues" evidence="1">
    <location>
        <begin position="719"/>
        <end position="730"/>
    </location>
</feature>
<feature type="region of interest" description="Disordered" evidence="1">
    <location>
        <begin position="421"/>
        <end position="571"/>
    </location>
</feature>
<dbReference type="Proteomes" id="UP000324748">
    <property type="component" value="Unassembled WGS sequence"/>
</dbReference>
<evidence type="ECO:0000256" key="1">
    <source>
        <dbReference type="SAM" id="MobiDB-lite"/>
    </source>
</evidence>
<protein>
    <submittedName>
        <fullName evidence="2">Uncharacterized protein</fullName>
    </submittedName>
</protein>
<keyword evidence="3" id="KW-1185">Reference proteome</keyword>
<reference evidence="2 3" key="1">
    <citation type="submission" date="2019-05" db="EMBL/GenBank/DDBJ databases">
        <title>Emergence of the Ug99 lineage of the wheat stem rust pathogen through somatic hybridization.</title>
        <authorList>
            <person name="Li F."/>
            <person name="Upadhyaya N.M."/>
            <person name="Sperschneider J."/>
            <person name="Matny O."/>
            <person name="Nguyen-Phuc H."/>
            <person name="Mago R."/>
            <person name="Raley C."/>
            <person name="Miller M.E."/>
            <person name="Silverstein K.A.T."/>
            <person name="Henningsen E."/>
            <person name="Hirsch C.D."/>
            <person name="Visser B."/>
            <person name="Pretorius Z.A."/>
            <person name="Steffenson B.J."/>
            <person name="Schwessinger B."/>
            <person name="Dodds P.N."/>
            <person name="Figueroa M."/>
        </authorList>
    </citation>
    <scope>NUCLEOTIDE SEQUENCE [LARGE SCALE GENOMIC DNA]</scope>
    <source>
        <strain evidence="2">21-0</strain>
    </source>
</reference>
<proteinExistence type="predicted"/>
<comment type="caution">
    <text evidence="2">The sequence shown here is derived from an EMBL/GenBank/DDBJ whole genome shotgun (WGS) entry which is preliminary data.</text>
</comment>
<feature type="region of interest" description="Disordered" evidence="1">
    <location>
        <begin position="206"/>
        <end position="407"/>
    </location>
</feature>
<gene>
    <name evidence="2" type="ORF">PGT21_004725</name>
</gene>
<feature type="compositionally biased region" description="Basic and acidic residues" evidence="1">
    <location>
        <begin position="266"/>
        <end position="280"/>
    </location>
</feature>
<feature type="region of interest" description="Disordered" evidence="1">
    <location>
        <begin position="583"/>
        <end position="614"/>
    </location>
</feature>
<feature type="compositionally biased region" description="Polar residues" evidence="1">
    <location>
        <begin position="293"/>
        <end position="320"/>
    </location>
</feature>
<evidence type="ECO:0000313" key="3">
    <source>
        <dbReference type="Proteomes" id="UP000324748"/>
    </source>
</evidence>
<evidence type="ECO:0000313" key="2">
    <source>
        <dbReference type="EMBL" id="KAA1111568.1"/>
    </source>
</evidence>
<name>A0A5B0QEF2_PUCGR</name>
<dbReference type="AlphaFoldDB" id="A0A5B0QEF2"/>